<protein>
    <submittedName>
        <fullName evidence="1">Uncharacterized protein</fullName>
    </submittedName>
</protein>
<evidence type="ECO:0000313" key="2">
    <source>
        <dbReference type="Proteomes" id="UP000048926"/>
    </source>
</evidence>
<reference evidence="2" key="1">
    <citation type="submission" date="2015-07" db="EMBL/GenBank/DDBJ databases">
        <authorList>
            <person name="Rodrigo-Torres Lidia"/>
            <person name="Arahal R.David."/>
        </authorList>
    </citation>
    <scope>NUCLEOTIDE SEQUENCE [LARGE SCALE GENOMIC DNA]</scope>
    <source>
        <strain evidence="2">CECT 4801</strain>
    </source>
</reference>
<gene>
    <name evidence="1" type="ORF">LAL4801_05849</name>
</gene>
<name>A0A0M6YDR9_9HYPH</name>
<accession>A0A0M6YDR9</accession>
<proteinExistence type="predicted"/>
<dbReference type="AlphaFoldDB" id="A0A0M6YDR9"/>
<sequence length="32" mass="3643">MEKFFAGLDVSKAETSYVFATKQACSCLRRRV</sequence>
<dbReference type="EMBL" id="CXST01000007">
    <property type="protein sequence ID" value="CTQ47387.1"/>
    <property type="molecule type" value="Genomic_DNA"/>
</dbReference>
<evidence type="ECO:0000313" key="1">
    <source>
        <dbReference type="EMBL" id="CTQ47387.1"/>
    </source>
</evidence>
<dbReference type="Proteomes" id="UP000048926">
    <property type="component" value="Unassembled WGS sequence"/>
</dbReference>
<keyword evidence="2" id="KW-1185">Reference proteome</keyword>
<organism evidence="1 2">
    <name type="scientific">Roseibium aggregatum</name>
    <dbReference type="NCBI Taxonomy" id="187304"/>
    <lineage>
        <taxon>Bacteria</taxon>
        <taxon>Pseudomonadati</taxon>
        <taxon>Pseudomonadota</taxon>
        <taxon>Alphaproteobacteria</taxon>
        <taxon>Hyphomicrobiales</taxon>
        <taxon>Stappiaceae</taxon>
        <taxon>Roseibium</taxon>
    </lineage>
</organism>